<comment type="similarity">
    <text evidence="1">Belongs to the peptidase S33 family.</text>
</comment>
<dbReference type="PANTHER" id="PTHR43248">
    <property type="entry name" value="2-SUCCINYL-6-HYDROXY-2,4-CYCLOHEXADIENE-1-CARBOXYLATE SYNTHASE"/>
    <property type="match status" value="1"/>
</dbReference>
<dbReference type="AlphaFoldDB" id="A0A7W9NFM8"/>
<sequence length="495" mass="52718">MKTLRAALALPVVALAAMSTAVPANAAPAQQTPTITWAPCAQDATVDCGKLVLPINWDNPGDGTFTLALARRKAKVPSERIGSLVFDPGGPGGPGVATLLASPDMFSPQLMDRFDVIGFDPRGVGQSQAVKCDSSVLGQAPTDAPDTPKGYADAVAFRKKLVDDCRKVSGPLIDHVDNISVVKDIDAIRAGLGEKKLTYYGVSYGTLMGQQYAEMFPDHVRALALDSNMDHSQNTTGFLATEAQTDEDAFQEFVKWCDRDATCVLHGQDVNALFNQLYARAQAGTLVDPNSGRPITPDQLSDFPVGYLYGPAWQYLAQDLKALADGKPAFGPKADTQVPVYFPFAFCSDWKFDLPNAASVAAQRRIDNRIAPTLRISGIGWGAATGCIGTTKVANPQHPYRVHGTPPILIVGGKHDPATPYAWSVGAASQIRNSTLLTYDGWGHGQYFKSPCVVDATDQYLISGKMPARGTHCPAVPPDTTGFAGQHSPLPATGF</sequence>
<dbReference type="GO" id="GO:0016787">
    <property type="term" value="F:hydrolase activity"/>
    <property type="evidence" value="ECO:0007669"/>
    <property type="project" value="UniProtKB-KW"/>
</dbReference>
<feature type="chain" id="PRO_5031122191" evidence="3">
    <location>
        <begin position="27"/>
        <end position="495"/>
    </location>
</feature>
<evidence type="ECO:0000259" key="4">
    <source>
        <dbReference type="Pfam" id="PF00561"/>
    </source>
</evidence>
<organism evidence="5 6">
    <name type="scientific">Kutzneria kofuensis</name>
    <dbReference type="NCBI Taxonomy" id="103725"/>
    <lineage>
        <taxon>Bacteria</taxon>
        <taxon>Bacillati</taxon>
        <taxon>Actinomycetota</taxon>
        <taxon>Actinomycetes</taxon>
        <taxon>Pseudonocardiales</taxon>
        <taxon>Pseudonocardiaceae</taxon>
        <taxon>Kutzneria</taxon>
    </lineage>
</organism>
<reference evidence="5 6" key="1">
    <citation type="submission" date="2020-08" db="EMBL/GenBank/DDBJ databases">
        <title>Sequencing the genomes of 1000 actinobacteria strains.</title>
        <authorList>
            <person name="Klenk H.-P."/>
        </authorList>
    </citation>
    <scope>NUCLEOTIDE SEQUENCE [LARGE SCALE GENOMIC DNA]</scope>
    <source>
        <strain evidence="5 6">DSM 43851</strain>
    </source>
</reference>
<accession>A0A7W9NFM8</accession>
<keyword evidence="6" id="KW-1185">Reference proteome</keyword>
<keyword evidence="3" id="KW-0732">Signal</keyword>
<proteinExistence type="inferred from homology"/>
<dbReference type="Pfam" id="PF00561">
    <property type="entry name" value="Abhydrolase_1"/>
    <property type="match status" value="1"/>
</dbReference>
<dbReference type="RefSeq" id="WP_184859466.1">
    <property type="nucleotide sequence ID" value="NZ_BAAAWY010000025.1"/>
</dbReference>
<dbReference type="PANTHER" id="PTHR43248:SF25">
    <property type="entry name" value="AB HYDROLASE-1 DOMAIN-CONTAINING PROTEIN-RELATED"/>
    <property type="match status" value="1"/>
</dbReference>
<dbReference type="Gene3D" id="3.40.50.1820">
    <property type="entry name" value="alpha/beta hydrolase"/>
    <property type="match status" value="1"/>
</dbReference>
<evidence type="ECO:0000256" key="1">
    <source>
        <dbReference type="ARBA" id="ARBA00010088"/>
    </source>
</evidence>
<feature type="signal peptide" evidence="3">
    <location>
        <begin position="1"/>
        <end position="26"/>
    </location>
</feature>
<gene>
    <name evidence="5" type="ORF">BJ998_001364</name>
</gene>
<evidence type="ECO:0000313" key="6">
    <source>
        <dbReference type="Proteomes" id="UP000585638"/>
    </source>
</evidence>
<dbReference type="InterPro" id="IPR051601">
    <property type="entry name" value="Serine_prot/Carboxylest_S33"/>
</dbReference>
<evidence type="ECO:0000313" key="5">
    <source>
        <dbReference type="EMBL" id="MBB5890168.1"/>
    </source>
</evidence>
<feature type="domain" description="AB hydrolase-1" evidence="4">
    <location>
        <begin position="88"/>
        <end position="449"/>
    </location>
</feature>
<dbReference type="SUPFAM" id="SSF53474">
    <property type="entry name" value="alpha/beta-Hydrolases"/>
    <property type="match status" value="1"/>
</dbReference>
<protein>
    <submittedName>
        <fullName evidence="5">Pimeloyl-ACP methyl ester carboxylesterase</fullName>
    </submittedName>
</protein>
<dbReference type="InterPro" id="IPR029058">
    <property type="entry name" value="AB_hydrolase_fold"/>
</dbReference>
<name>A0A7W9NFM8_9PSEU</name>
<comment type="caution">
    <text evidence="5">The sequence shown here is derived from an EMBL/GenBank/DDBJ whole genome shotgun (WGS) entry which is preliminary data.</text>
</comment>
<dbReference type="EMBL" id="JACHIR010000001">
    <property type="protein sequence ID" value="MBB5890168.1"/>
    <property type="molecule type" value="Genomic_DNA"/>
</dbReference>
<keyword evidence="2" id="KW-0378">Hydrolase</keyword>
<evidence type="ECO:0000256" key="3">
    <source>
        <dbReference type="SAM" id="SignalP"/>
    </source>
</evidence>
<dbReference type="Proteomes" id="UP000585638">
    <property type="component" value="Unassembled WGS sequence"/>
</dbReference>
<evidence type="ECO:0000256" key="2">
    <source>
        <dbReference type="ARBA" id="ARBA00022801"/>
    </source>
</evidence>
<dbReference type="InterPro" id="IPR000073">
    <property type="entry name" value="AB_hydrolase_1"/>
</dbReference>